<comment type="similarity">
    <text evidence="1">Belongs to the carbohydrate kinase PfkB family.</text>
</comment>
<gene>
    <name evidence="8" type="ORF">FHX50_001151</name>
</gene>
<dbReference type="EC" id="2.7.1.4" evidence="8"/>
<comment type="caution">
    <text evidence="8">The sequence shown here is derived from an EMBL/GenBank/DDBJ whole genome shotgun (WGS) entry which is preliminary data.</text>
</comment>
<evidence type="ECO:0000313" key="9">
    <source>
        <dbReference type="Proteomes" id="UP000568050"/>
    </source>
</evidence>
<evidence type="ECO:0000256" key="1">
    <source>
        <dbReference type="ARBA" id="ARBA00010688"/>
    </source>
</evidence>
<proteinExistence type="inferred from homology"/>
<reference evidence="8 9" key="1">
    <citation type="submission" date="2020-08" db="EMBL/GenBank/DDBJ databases">
        <title>Sequencing the genomes of 1000 actinobacteria strains.</title>
        <authorList>
            <person name="Klenk H.-P."/>
        </authorList>
    </citation>
    <scope>NUCLEOTIDE SEQUENCE [LARGE SCALE GENOMIC DNA]</scope>
    <source>
        <strain evidence="8 9">DSM 23040</strain>
    </source>
</reference>
<dbReference type="GO" id="GO:0008865">
    <property type="term" value="F:fructokinase activity"/>
    <property type="evidence" value="ECO:0007669"/>
    <property type="project" value="UniProtKB-EC"/>
</dbReference>
<dbReference type="AlphaFoldDB" id="A0A839QT99"/>
<evidence type="ECO:0000259" key="7">
    <source>
        <dbReference type="Pfam" id="PF00294"/>
    </source>
</evidence>
<keyword evidence="2 8" id="KW-0808">Transferase</keyword>
<feature type="domain" description="Carbohydrate kinase PfkB" evidence="7">
    <location>
        <begin position="27"/>
        <end position="316"/>
    </location>
</feature>
<keyword evidence="3" id="KW-0547">Nucleotide-binding</keyword>
<dbReference type="InterPro" id="IPR029056">
    <property type="entry name" value="Ribokinase-like"/>
</dbReference>
<sequence>MTDSSSDQHPVQILTIGEALTDIVHRPGQPPEEHPGGSPMNVAVALGRLGHDSHLLTHLGTDERGRRIRTHLADSRVTLTAGSVQEGATSTARADIAEDGAAEYEFDLDWSPNPVGLPDSPAAVHTSSIAATRSPGASVVREQIQRLRPHALISYDPNARPALMGEAADVRGVIEANAALADVVKASDEDLQWLYGAGEEERACAAFLQRGALLAVLTRGADGATAFTAAGRIDVPGAPTDVADTIGAGDTFSAGLIDGLVRLGVLTPSAGGAADGAGEAARERLTALGAEQVTALVRHAAQLASVTVSRTGANPPWLHEIGDRLDGSLAGPSGTSTSKKVEQ</sequence>
<dbReference type="PANTHER" id="PTHR43085">
    <property type="entry name" value="HEXOKINASE FAMILY MEMBER"/>
    <property type="match status" value="1"/>
</dbReference>
<dbReference type="CDD" id="cd01167">
    <property type="entry name" value="bac_FRK"/>
    <property type="match status" value="1"/>
</dbReference>
<dbReference type="InterPro" id="IPR050306">
    <property type="entry name" value="PfkB_Carbo_kinase"/>
</dbReference>
<evidence type="ECO:0000256" key="5">
    <source>
        <dbReference type="ARBA" id="ARBA00022840"/>
    </source>
</evidence>
<keyword evidence="9" id="KW-1185">Reference proteome</keyword>
<accession>A0A839QT99</accession>
<protein>
    <submittedName>
        <fullName evidence="8">Fructokinase</fullName>
        <ecNumber evidence="8">2.7.1.4</ecNumber>
    </submittedName>
</protein>
<dbReference type="Gene3D" id="3.40.1190.20">
    <property type="match status" value="1"/>
</dbReference>
<dbReference type="Pfam" id="PF00294">
    <property type="entry name" value="PfkB"/>
    <property type="match status" value="1"/>
</dbReference>
<feature type="region of interest" description="Disordered" evidence="6">
    <location>
        <begin position="312"/>
        <end position="343"/>
    </location>
</feature>
<feature type="compositionally biased region" description="Polar residues" evidence="6">
    <location>
        <begin position="333"/>
        <end position="343"/>
    </location>
</feature>
<dbReference type="PROSITE" id="PS00584">
    <property type="entry name" value="PFKB_KINASES_2"/>
    <property type="match status" value="1"/>
</dbReference>
<dbReference type="RefSeq" id="WP_183375477.1">
    <property type="nucleotide sequence ID" value="NZ_JACHWP010000002.1"/>
</dbReference>
<evidence type="ECO:0000256" key="3">
    <source>
        <dbReference type="ARBA" id="ARBA00022741"/>
    </source>
</evidence>
<evidence type="ECO:0000256" key="4">
    <source>
        <dbReference type="ARBA" id="ARBA00022777"/>
    </source>
</evidence>
<dbReference type="GO" id="GO:0005524">
    <property type="term" value="F:ATP binding"/>
    <property type="evidence" value="ECO:0007669"/>
    <property type="project" value="UniProtKB-KW"/>
</dbReference>
<evidence type="ECO:0000256" key="2">
    <source>
        <dbReference type="ARBA" id="ARBA00022679"/>
    </source>
</evidence>
<keyword evidence="4 8" id="KW-0418">Kinase</keyword>
<dbReference type="InterPro" id="IPR011611">
    <property type="entry name" value="PfkB_dom"/>
</dbReference>
<dbReference type="EMBL" id="JACHWP010000002">
    <property type="protein sequence ID" value="MBB3022868.1"/>
    <property type="molecule type" value="Genomic_DNA"/>
</dbReference>
<evidence type="ECO:0000256" key="6">
    <source>
        <dbReference type="SAM" id="MobiDB-lite"/>
    </source>
</evidence>
<dbReference type="PROSITE" id="PS00583">
    <property type="entry name" value="PFKB_KINASES_1"/>
    <property type="match status" value="1"/>
</dbReference>
<name>A0A839QT99_9MICO</name>
<organism evidence="8 9">
    <name type="scientific">Helcobacillus massiliensis</name>
    <dbReference type="NCBI Taxonomy" id="521392"/>
    <lineage>
        <taxon>Bacteria</taxon>
        <taxon>Bacillati</taxon>
        <taxon>Actinomycetota</taxon>
        <taxon>Actinomycetes</taxon>
        <taxon>Micrococcales</taxon>
        <taxon>Dermabacteraceae</taxon>
        <taxon>Helcobacillus</taxon>
    </lineage>
</organism>
<evidence type="ECO:0000313" key="8">
    <source>
        <dbReference type="EMBL" id="MBB3022868.1"/>
    </source>
</evidence>
<dbReference type="PANTHER" id="PTHR43085:SF1">
    <property type="entry name" value="PSEUDOURIDINE KINASE-RELATED"/>
    <property type="match status" value="1"/>
</dbReference>
<dbReference type="Proteomes" id="UP000568050">
    <property type="component" value="Unassembled WGS sequence"/>
</dbReference>
<dbReference type="SUPFAM" id="SSF53613">
    <property type="entry name" value="Ribokinase-like"/>
    <property type="match status" value="1"/>
</dbReference>
<dbReference type="InterPro" id="IPR002173">
    <property type="entry name" value="Carboh/pur_kinase_PfkB_CS"/>
</dbReference>
<keyword evidence="5" id="KW-0067">ATP-binding</keyword>